<evidence type="ECO:0000256" key="1">
    <source>
        <dbReference type="SAM" id="MobiDB-lite"/>
    </source>
</evidence>
<organism evidence="2 3">
    <name type="scientific">Paraburkholderia acidiphila</name>
    <dbReference type="NCBI Taxonomy" id="2571747"/>
    <lineage>
        <taxon>Bacteria</taxon>
        <taxon>Pseudomonadati</taxon>
        <taxon>Pseudomonadota</taxon>
        <taxon>Betaproteobacteria</taxon>
        <taxon>Burkholderiales</taxon>
        <taxon>Burkholderiaceae</taxon>
        <taxon>Paraburkholderia</taxon>
    </lineage>
</organism>
<feature type="region of interest" description="Disordered" evidence="1">
    <location>
        <begin position="1"/>
        <end position="31"/>
    </location>
</feature>
<accession>A0A7Z2G5G3</accession>
<feature type="compositionally biased region" description="Low complexity" evidence="1">
    <location>
        <begin position="19"/>
        <end position="31"/>
    </location>
</feature>
<evidence type="ECO:0000313" key="2">
    <source>
        <dbReference type="EMBL" id="QGZ55406.1"/>
    </source>
</evidence>
<dbReference type="Proteomes" id="UP000434209">
    <property type="component" value="Chromosome 1"/>
</dbReference>
<reference evidence="2 3" key="1">
    <citation type="submission" date="2019-12" db="EMBL/GenBank/DDBJ databases">
        <title>Paraburkholderia acidiphila 7Q-K02 sp. nov and Paraburkholderia acidisoli DHF22 sp. nov., two strains isolated from forest soil.</title>
        <authorList>
            <person name="Gao Z."/>
            <person name="Qiu L."/>
        </authorList>
    </citation>
    <scope>NUCLEOTIDE SEQUENCE [LARGE SCALE GENOMIC DNA]</scope>
    <source>
        <strain evidence="2 3">7Q-K02</strain>
    </source>
</reference>
<gene>
    <name evidence="2" type="ORF">FAZ97_11070</name>
</gene>
<dbReference type="KEGG" id="pacp:FAZ97_11070"/>
<proteinExistence type="predicted"/>
<protein>
    <submittedName>
        <fullName evidence="2">Uncharacterized protein</fullName>
    </submittedName>
</protein>
<name>A0A7Z2G5G3_9BURK</name>
<dbReference type="AlphaFoldDB" id="A0A7Z2G5G3"/>
<evidence type="ECO:0000313" key="3">
    <source>
        <dbReference type="Proteomes" id="UP000434209"/>
    </source>
</evidence>
<keyword evidence="3" id="KW-1185">Reference proteome</keyword>
<dbReference type="RefSeq" id="WP_158758466.1">
    <property type="nucleotide sequence ID" value="NZ_CP046909.1"/>
</dbReference>
<sequence length="51" mass="5215">MSGEPSGACILNANATGGAPQCTPQPATQQLAPHEPWPLVFVGSPDFVVPQ</sequence>
<dbReference type="EMBL" id="CP046909">
    <property type="protein sequence ID" value="QGZ55406.1"/>
    <property type="molecule type" value="Genomic_DNA"/>
</dbReference>